<feature type="transmembrane region" description="Helical" evidence="1">
    <location>
        <begin position="81"/>
        <end position="101"/>
    </location>
</feature>
<evidence type="ECO:0008006" key="4">
    <source>
        <dbReference type="Google" id="ProtNLM"/>
    </source>
</evidence>
<organism evidence="2 3">
    <name type="scientific">Clostridium amylolyticum</name>
    <dbReference type="NCBI Taxonomy" id="1121298"/>
    <lineage>
        <taxon>Bacteria</taxon>
        <taxon>Bacillati</taxon>
        <taxon>Bacillota</taxon>
        <taxon>Clostridia</taxon>
        <taxon>Eubacteriales</taxon>
        <taxon>Clostridiaceae</taxon>
        <taxon>Clostridium</taxon>
    </lineage>
</organism>
<proteinExistence type="predicted"/>
<gene>
    <name evidence="2" type="ORF">SAMN05444401_2043</name>
</gene>
<keyword evidence="1" id="KW-1133">Transmembrane helix</keyword>
<dbReference type="AlphaFoldDB" id="A0A1M6FRC8"/>
<feature type="transmembrane region" description="Helical" evidence="1">
    <location>
        <begin position="49"/>
        <end position="69"/>
    </location>
</feature>
<reference evidence="2 3" key="1">
    <citation type="submission" date="2016-11" db="EMBL/GenBank/DDBJ databases">
        <authorList>
            <person name="Jaros S."/>
            <person name="Januszkiewicz K."/>
            <person name="Wedrychowicz H."/>
        </authorList>
    </citation>
    <scope>NUCLEOTIDE SEQUENCE [LARGE SCALE GENOMIC DNA]</scope>
    <source>
        <strain evidence="2 3">DSM 21864</strain>
    </source>
</reference>
<evidence type="ECO:0000313" key="2">
    <source>
        <dbReference type="EMBL" id="SHJ00169.1"/>
    </source>
</evidence>
<name>A0A1M6FRC8_9CLOT</name>
<dbReference type="RefSeq" id="WP_073006092.1">
    <property type="nucleotide sequence ID" value="NZ_FQZO01000002.1"/>
</dbReference>
<dbReference type="Proteomes" id="UP000184080">
    <property type="component" value="Unassembled WGS sequence"/>
</dbReference>
<dbReference type="STRING" id="1121298.SAMN05444401_2043"/>
<sequence>MKEKVCQNCGKTNSYEDIYCQSCWSQLSLCQKTSQLKIKNKRLMYYSKLSAYFSIIISLITALLIWTIGRPLGKTSLILGLYVMALGVLLFFICLCFYSIIKIIDK</sequence>
<protein>
    <recommendedName>
        <fullName evidence="4">Zinc-ribbon domain-containing protein</fullName>
    </recommendedName>
</protein>
<evidence type="ECO:0000313" key="3">
    <source>
        <dbReference type="Proteomes" id="UP000184080"/>
    </source>
</evidence>
<evidence type="ECO:0000256" key="1">
    <source>
        <dbReference type="SAM" id="Phobius"/>
    </source>
</evidence>
<keyword evidence="1" id="KW-0812">Transmembrane</keyword>
<dbReference type="EMBL" id="FQZO01000002">
    <property type="protein sequence ID" value="SHJ00169.1"/>
    <property type="molecule type" value="Genomic_DNA"/>
</dbReference>
<keyword evidence="1" id="KW-0472">Membrane</keyword>
<keyword evidence="3" id="KW-1185">Reference proteome</keyword>
<accession>A0A1M6FRC8</accession>